<keyword evidence="1" id="KW-0732">Signal</keyword>
<evidence type="ECO:0000259" key="2">
    <source>
        <dbReference type="Pfam" id="PF01431"/>
    </source>
</evidence>
<gene>
    <name evidence="3" type="ORF">CAMP_LOCUS16736</name>
</gene>
<comment type="caution">
    <text evidence="3">The sequence shown here is derived from an EMBL/GenBank/DDBJ whole genome shotgun (WGS) entry which is preliminary data.</text>
</comment>
<dbReference type="OrthoDB" id="5866043at2759"/>
<sequence length="496" mass="56749">MKFIFFISIFIIVLSNSLAQNVFSEFLRNSIDENVLPCDDFFRHACRKDNKQDIDTIFENVVKELFESSNYTSQNEDVNAFQSILETPVAEILTDFQSQTLKEFQGLSKNQVSKYLAKLGKVFRDYSVNAVKCFDKVKGNSKIFRKCLEIISRDISSDVITQMRKVNYITLHQAKAYKWLTNEGKTAISRLNGTLEDIRKHAVNLIEETPWIKNAHKINVYEKLAKDIHFLDEFENYLEISENNLEKAAKHFKKCLNSLKTSESINNIICILDRELTKYRFKSIIRDGNNGGNTGYKLVFGENFYYTAKEVENDAEFMGFVGSSLLGHEFGHSIIVSDRDIYDNSDLMFSNVTKECVQDQFKNSCDKFQEGSCEITETTFDDNGSDLVGLQLTYDLFKQKQKRRSNSQKIVDAISPEKLFFYAYSTGWCQPISSGDGQHSPQNIRVNAVVVQIPDFAQLFGCSADSPMMQTNKKQCVLFGKDASTTKHNNENLGLE</sequence>
<dbReference type="PANTHER" id="PTHR11733:SF208">
    <property type="entry name" value="PEPTIDASE M13 C-TERMINAL DOMAIN-CONTAINING PROTEIN"/>
    <property type="match status" value="1"/>
</dbReference>
<dbReference type="EMBL" id="CANHGI010000006">
    <property type="protein sequence ID" value="CAI5454099.1"/>
    <property type="molecule type" value="Genomic_DNA"/>
</dbReference>
<keyword evidence="4" id="KW-1185">Reference proteome</keyword>
<evidence type="ECO:0000256" key="1">
    <source>
        <dbReference type="SAM" id="SignalP"/>
    </source>
</evidence>
<dbReference type="PROSITE" id="PS51885">
    <property type="entry name" value="NEPRILYSIN"/>
    <property type="match status" value="1"/>
</dbReference>
<feature type="domain" description="Peptidase M13 C-terminal" evidence="2">
    <location>
        <begin position="319"/>
        <end position="476"/>
    </location>
</feature>
<name>A0A9P1IZW9_9PELO</name>
<feature type="signal peptide" evidence="1">
    <location>
        <begin position="1"/>
        <end position="19"/>
    </location>
</feature>
<dbReference type="GO" id="GO:0016485">
    <property type="term" value="P:protein processing"/>
    <property type="evidence" value="ECO:0007669"/>
    <property type="project" value="TreeGrafter"/>
</dbReference>
<protein>
    <recommendedName>
        <fullName evidence="2">Peptidase M13 C-terminal domain-containing protein</fullName>
    </recommendedName>
</protein>
<proteinExistence type="predicted"/>
<dbReference type="InterPro" id="IPR024079">
    <property type="entry name" value="MetalloPept_cat_dom_sf"/>
</dbReference>
<accession>A0A9P1IZW9</accession>
<evidence type="ECO:0000313" key="4">
    <source>
        <dbReference type="Proteomes" id="UP001152747"/>
    </source>
</evidence>
<dbReference type="Gene3D" id="3.40.390.10">
    <property type="entry name" value="Collagenase (Catalytic Domain)"/>
    <property type="match status" value="1"/>
</dbReference>
<dbReference type="GO" id="GO:0004222">
    <property type="term" value="F:metalloendopeptidase activity"/>
    <property type="evidence" value="ECO:0007669"/>
    <property type="project" value="InterPro"/>
</dbReference>
<dbReference type="PANTHER" id="PTHR11733">
    <property type="entry name" value="ZINC METALLOPROTEASE FAMILY M13 NEPRILYSIN-RELATED"/>
    <property type="match status" value="1"/>
</dbReference>
<dbReference type="Pfam" id="PF01431">
    <property type="entry name" value="Peptidase_M13"/>
    <property type="match status" value="1"/>
</dbReference>
<feature type="chain" id="PRO_5040385492" description="Peptidase M13 C-terminal domain-containing protein" evidence="1">
    <location>
        <begin position="20"/>
        <end position="496"/>
    </location>
</feature>
<reference evidence="3" key="1">
    <citation type="submission" date="2022-11" db="EMBL/GenBank/DDBJ databases">
        <authorList>
            <person name="Kikuchi T."/>
        </authorList>
    </citation>
    <scope>NUCLEOTIDE SEQUENCE</scope>
    <source>
        <strain evidence="3">PS1010</strain>
    </source>
</reference>
<dbReference type="InterPro" id="IPR018497">
    <property type="entry name" value="Peptidase_M13_C"/>
</dbReference>
<dbReference type="SUPFAM" id="SSF55486">
    <property type="entry name" value="Metalloproteases ('zincins'), catalytic domain"/>
    <property type="match status" value="1"/>
</dbReference>
<dbReference type="Proteomes" id="UP001152747">
    <property type="component" value="Unassembled WGS sequence"/>
</dbReference>
<organism evidence="3 4">
    <name type="scientific">Caenorhabditis angaria</name>
    <dbReference type="NCBI Taxonomy" id="860376"/>
    <lineage>
        <taxon>Eukaryota</taxon>
        <taxon>Metazoa</taxon>
        <taxon>Ecdysozoa</taxon>
        <taxon>Nematoda</taxon>
        <taxon>Chromadorea</taxon>
        <taxon>Rhabditida</taxon>
        <taxon>Rhabditina</taxon>
        <taxon>Rhabditomorpha</taxon>
        <taxon>Rhabditoidea</taxon>
        <taxon>Rhabditidae</taxon>
        <taxon>Peloderinae</taxon>
        <taxon>Caenorhabditis</taxon>
    </lineage>
</organism>
<dbReference type="AlphaFoldDB" id="A0A9P1IZW9"/>
<dbReference type="GO" id="GO:0005886">
    <property type="term" value="C:plasma membrane"/>
    <property type="evidence" value="ECO:0007669"/>
    <property type="project" value="TreeGrafter"/>
</dbReference>
<evidence type="ECO:0000313" key="3">
    <source>
        <dbReference type="EMBL" id="CAI5454099.1"/>
    </source>
</evidence>
<dbReference type="InterPro" id="IPR000718">
    <property type="entry name" value="Peptidase_M13"/>
</dbReference>